<reference evidence="6" key="1">
    <citation type="submission" date="2016-10" db="EMBL/GenBank/DDBJ databases">
        <title>High microdiversification within the ubiquitous acI lineage of Actinobacteria.</title>
        <authorList>
            <person name="Neuenschwander S.M."/>
            <person name="Salcher M."/>
            <person name="Ghai R."/>
            <person name="Pernthaler J."/>
        </authorList>
    </citation>
    <scope>NUCLEOTIDE SEQUENCE [LARGE SCALE GENOMIC DNA]</scope>
</reference>
<dbReference type="RefSeq" id="WP_095681211.1">
    <property type="nucleotide sequence ID" value="NZ_CP016768.2"/>
</dbReference>
<dbReference type="InterPro" id="IPR001017">
    <property type="entry name" value="DH_E1"/>
</dbReference>
<keyword evidence="3" id="KW-0786">Thiamine pyrophosphate</keyword>
<protein>
    <submittedName>
        <fullName evidence="5">Pyruvate dehydrogenase E1 component alpha subunit</fullName>
    </submittedName>
</protein>
<evidence type="ECO:0000259" key="4">
    <source>
        <dbReference type="Pfam" id="PF00676"/>
    </source>
</evidence>
<name>A0A249JZF2_9ACTN</name>
<keyword evidence="2" id="KW-0560">Oxidoreductase</keyword>
<dbReference type="AlphaFoldDB" id="A0A249JZF2"/>
<dbReference type="Gene3D" id="3.40.50.970">
    <property type="match status" value="1"/>
</dbReference>
<dbReference type="InterPro" id="IPR029061">
    <property type="entry name" value="THDP-binding"/>
</dbReference>
<evidence type="ECO:0000313" key="5">
    <source>
        <dbReference type="EMBL" id="ASY09904.1"/>
    </source>
</evidence>
<evidence type="ECO:0000256" key="3">
    <source>
        <dbReference type="ARBA" id="ARBA00023052"/>
    </source>
</evidence>
<dbReference type="Proteomes" id="UP000217153">
    <property type="component" value="Chromosome"/>
</dbReference>
<keyword evidence="6" id="KW-1185">Reference proteome</keyword>
<dbReference type="InterPro" id="IPR050642">
    <property type="entry name" value="PDH_E1_Alpha_Subunit"/>
</dbReference>
<accession>A0A249JZF2</accession>
<evidence type="ECO:0000256" key="2">
    <source>
        <dbReference type="ARBA" id="ARBA00023002"/>
    </source>
</evidence>
<dbReference type="Pfam" id="PF00676">
    <property type="entry name" value="E1_dh"/>
    <property type="match status" value="1"/>
</dbReference>
<gene>
    <name evidence="5" type="ORF">B1s21122_06270</name>
</gene>
<dbReference type="GO" id="GO:0004739">
    <property type="term" value="F:pyruvate dehydrogenase (acetyl-transferring) activity"/>
    <property type="evidence" value="ECO:0007669"/>
    <property type="project" value="TreeGrafter"/>
</dbReference>
<dbReference type="SUPFAM" id="SSF52518">
    <property type="entry name" value="Thiamin diphosphate-binding fold (THDP-binding)"/>
    <property type="match status" value="1"/>
</dbReference>
<dbReference type="EMBL" id="CP016768">
    <property type="protein sequence ID" value="ASY09904.1"/>
    <property type="molecule type" value="Genomic_DNA"/>
</dbReference>
<feature type="domain" description="Dehydrogenase E1 component" evidence="4">
    <location>
        <begin position="35"/>
        <end position="234"/>
    </location>
</feature>
<dbReference type="PANTHER" id="PTHR11516">
    <property type="entry name" value="PYRUVATE DEHYDROGENASE E1 COMPONENT, ALPHA SUBUNIT BACTERIAL AND ORGANELLAR"/>
    <property type="match status" value="1"/>
</dbReference>
<dbReference type="GO" id="GO:0006086">
    <property type="term" value="P:pyruvate decarboxylation to acetyl-CoA"/>
    <property type="evidence" value="ECO:0007669"/>
    <property type="project" value="TreeGrafter"/>
</dbReference>
<dbReference type="GO" id="GO:0000287">
    <property type="term" value="F:magnesium ion binding"/>
    <property type="evidence" value="ECO:0007669"/>
    <property type="project" value="UniProtKB-ARBA"/>
</dbReference>
<keyword evidence="5" id="KW-0670">Pyruvate</keyword>
<dbReference type="PANTHER" id="PTHR11516:SF60">
    <property type="entry name" value="PYRUVATE DEHYDROGENASE E1 COMPONENT SUBUNIT ALPHA"/>
    <property type="match status" value="1"/>
</dbReference>
<sequence length="287" mass="31696">MSQRLELAKEIQRSRAIQLDINKMIIAGEFQIPIHLGIGHEAIATSLVKILSAKDKLLLTHRNIHYHLALGASKNELIDEYRLKESGIAGGKLGSMNLMNPKARNIYTSNILGNNLAVSLGVGMASKIRGDGSVTWAITGDGAIEEGIFYESVLFASSVGLPIVFLVENNEWSLGTSIAERRSEIDLKTFAGSLSVDFLYLSENNPEKYVYELEAARRNVVKLSRPLIIEVAVHSLGGFYKEEELGSKRYINYHAGAIRIETDSNNVFERNSSDPMFAVLDDLELGK</sequence>
<evidence type="ECO:0000256" key="1">
    <source>
        <dbReference type="ARBA" id="ARBA00001964"/>
    </source>
</evidence>
<evidence type="ECO:0000313" key="6">
    <source>
        <dbReference type="Proteomes" id="UP000217153"/>
    </source>
</evidence>
<organism evidence="5 6">
    <name type="scientific">Candidatus Nanopelagicus limnae</name>
    <dbReference type="NCBI Taxonomy" id="1884634"/>
    <lineage>
        <taxon>Bacteria</taxon>
        <taxon>Bacillati</taxon>
        <taxon>Actinomycetota</taxon>
        <taxon>Actinomycetes</taxon>
        <taxon>Candidatus Nanopelagicales</taxon>
        <taxon>Candidatus Nanopelagicaceae</taxon>
        <taxon>Candidatus Nanopelagicus</taxon>
    </lineage>
</organism>
<comment type="cofactor">
    <cofactor evidence="1">
        <name>thiamine diphosphate</name>
        <dbReference type="ChEBI" id="CHEBI:58937"/>
    </cofactor>
</comment>
<dbReference type="KEGG" id="abam:B1s21122_06270"/>
<dbReference type="OrthoDB" id="9766715at2"/>
<proteinExistence type="predicted"/>